<dbReference type="AlphaFoldDB" id="A0A965ZCP3"/>
<proteinExistence type="predicted"/>
<sequence length="134" mass="15174">MKNQELNGAFVLVDPRLENDPARGQGRLAMVNYESLDNKVYVSLETGREAVYDREELLKLKPKEDIIAALSDIDPKVSERDYLELYKITLLQDRGTLKSSGQALQIVQERPQLLDLATQPAFTVEQALEKSQAR</sequence>
<reference evidence="1" key="2">
    <citation type="submission" date="2020-10" db="EMBL/GenBank/DDBJ databases">
        <title>Mucilaginibacter sp. nov., isolated from soil.</title>
        <authorList>
            <person name="Jeon C.O."/>
        </authorList>
    </citation>
    <scope>NUCLEOTIDE SEQUENCE</scope>
    <source>
        <strain evidence="1">R11</strain>
    </source>
</reference>
<name>A0A965ZCP3_9SPHI</name>
<evidence type="ECO:0000313" key="2">
    <source>
        <dbReference type="Proteomes" id="UP000638732"/>
    </source>
</evidence>
<comment type="caution">
    <text evidence="1">The sequence shown here is derived from an EMBL/GenBank/DDBJ whole genome shotgun (WGS) entry which is preliminary data.</text>
</comment>
<reference evidence="1" key="1">
    <citation type="submission" date="2020-01" db="EMBL/GenBank/DDBJ databases">
        <authorList>
            <person name="Seo Y.L."/>
        </authorList>
    </citation>
    <scope>NUCLEOTIDE SEQUENCE</scope>
    <source>
        <strain evidence="1">R11</strain>
    </source>
</reference>
<dbReference type="RefSeq" id="WP_166584327.1">
    <property type="nucleotide sequence ID" value="NZ_WWEO01000037.1"/>
</dbReference>
<gene>
    <name evidence="1" type="ORF">GSY63_02885</name>
</gene>
<keyword evidence="2" id="KW-1185">Reference proteome</keyword>
<protein>
    <submittedName>
        <fullName evidence="1">Uncharacterized protein</fullName>
    </submittedName>
</protein>
<evidence type="ECO:0000313" key="1">
    <source>
        <dbReference type="EMBL" id="NCD68300.1"/>
    </source>
</evidence>
<accession>A0A965ZCP3</accession>
<dbReference type="EMBL" id="WWEO01000037">
    <property type="protein sequence ID" value="NCD68300.1"/>
    <property type="molecule type" value="Genomic_DNA"/>
</dbReference>
<dbReference type="Proteomes" id="UP000638732">
    <property type="component" value="Unassembled WGS sequence"/>
</dbReference>
<organism evidence="1 2">
    <name type="scientific">Mucilaginibacter agri</name>
    <dbReference type="NCBI Taxonomy" id="2695265"/>
    <lineage>
        <taxon>Bacteria</taxon>
        <taxon>Pseudomonadati</taxon>
        <taxon>Bacteroidota</taxon>
        <taxon>Sphingobacteriia</taxon>
        <taxon>Sphingobacteriales</taxon>
        <taxon>Sphingobacteriaceae</taxon>
        <taxon>Mucilaginibacter</taxon>
    </lineage>
</organism>